<evidence type="ECO:0000256" key="7">
    <source>
        <dbReference type="ARBA" id="ARBA00022833"/>
    </source>
</evidence>
<comment type="similarity">
    <text evidence="3">Belongs to the peptidase M13 family.</text>
</comment>
<dbReference type="Pfam" id="PF05649">
    <property type="entry name" value="Peptidase_M13_N"/>
    <property type="match status" value="1"/>
</dbReference>
<evidence type="ECO:0000256" key="2">
    <source>
        <dbReference type="ARBA" id="ARBA00004401"/>
    </source>
</evidence>
<dbReference type="InterPro" id="IPR024079">
    <property type="entry name" value="MetalloPept_cat_dom_sf"/>
</dbReference>
<dbReference type="PANTHER" id="PTHR11733">
    <property type="entry name" value="ZINC METALLOPROTEASE FAMILY M13 NEPRILYSIN-RELATED"/>
    <property type="match status" value="1"/>
</dbReference>
<dbReference type="Proteomes" id="UP000410492">
    <property type="component" value="Unassembled WGS sequence"/>
</dbReference>
<keyword evidence="5" id="KW-0479">Metal-binding</keyword>
<evidence type="ECO:0000313" key="12">
    <source>
        <dbReference type="EMBL" id="VEN40187.1"/>
    </source>
</evidence>
<keyword evidence="9" id="KW-0732">Signal</keyword>
<comment type="cofactor">
    <cofactor evidence="1">
        <name>Zn(2+)</name>
        <dbReference type="ChEBI" id="CHEBI:29105"/>
    </cofactor>
</comment>
<dbReference type="InterPro" id="IPR000718">
    <property type="entry name" value="Peptidase_M13"/>
</dbReference>
<name>A0A653BZ13_CALMS</name>
<evidence type="ECO:0000256" key="4">
    <source>
        <dbReference type="ARBA" id="ARBA00022670"/>
    </source>
</evidence>
<dbReference type="CDD" id="cd08662">
    <property type="entry name" value="M13"/>
    <property type="match status" value="1"/>
</dbReference>
<keyword evidence="8" id="KW-0482">Metalloprotease</keyword>
<proteinExistence type="inferred from homology"/>
<evidence type="ECO:0000256" key="8">
    <source>
        <dbReference type="ARBA" id="ARBA00023049"/>
    </source>
</evidence>
<gene>
    <name evidence="12" type="ORF">CALMAC_LOCUS4442</name>
</gene>
<dbReference type="InterPro" id="IPR018497">
    <property type="entry name" value="Peptidase_M13_C"/>
</dbReference>
<dbReference type="PRINTS" id="PR00786">
    <property type="entry name" value="NEPRILYSIN"/>
</dbReference>
<dbReference type="OrthoDB" id="6475849at2759"/>
<keyword evidence="13" id="KW-1185">Reference proteome</keyword>
<evidence type="ECO:0000256" key="9">
    <source>
        <dbReference type="SAM" id="SignalP"/>
    </source>
</evidence>
<evidence type="ECO:0000256" key="6">
    <source>
        <dbReference type="ARBA" id="ARBA00022801"/>
    </source>
</evidence>
<sequence length="861" mass="99972">MKLCIQIVFLLLDFSLAVVPYIDPILRGLSLKKYDQADTLQVEDKNDVLEGSKTVYAPEQPYYSNLSYNLHSKETYCSALKEKTIFKRTATYSSQQDDLVDISNEIEKYCDFDDNDADHMIYENATEILFESSVSKKVDLDENQLQNENIEYRNLFNMSFNLHDDHSTSDIRKLQGKIMKKFMNTHVDPCVDFYEYSCGNWRRYNAIPADRATYDTFEIVRENLDLALKGLLEENVQTKINNNVTFMKKSLLNSDFSPNDTSDATVKAKLFYKSCMQEDVISKRGASPLLKILDELGGWPILNRFWNGSNFNLILLLAKLRLLNNDILIAQWVGPDMKNSKEYIVHIDQTMLGLPAREYFLEEANLKYLKAYRVFILTVASLMGAKPNVAEKDVDDMIDFEIKLAEIMASTEDRRNISELYLRTDIAALTLYFPQFDWKSYFDIVLGTDIDLMTPVACYCAKFLQDLLYLISNTEPRTLQNYVIWRFVRHRTNNLDDRFSKAKQRFYHILFGREKNPPRWQFCVAQVNSDMGMALGSLFVKRYFDKKSKMDTTEITKALSEAFKATLLENDWLDNNTKEYARMKLDYMDLKIGYPDFILDVNQLSQRYYDVEIHPDYFFENILTILRHLTKVEQKRMGGVVNRTLWSTPPAVVNAYYSRNKNQIMFPAGVLQPPFYNRHFPKALNFGGIGVIIGHEVSHGFDDKGRLFDQEGNLHMWWRESSIEKFYEKSECLIEQYGQYVLPDVRVALDGYLTQGENIADNGGLKQAFRAYETWVKAHPEADETLPGLNLSGKQLFFLNFAQVWCGQQRIEAAKSRIKTSVHSPGIFRVIGVLSNSEEFSREYHCPRNSPMNPEVKCVIW</sequence>
<organism evidence="12 13">
    <name type="scientific">Callosobruchus maculatus</name>
    <name type="common">Southern cowpea weevil</name>
    <name type="synonym">Pulse bruchid</name>
    <dbReference type="NCBI Taxonomy" id="64391"/>
    <lineage>
        <taxon>Eukaryota</taxon>
        <taxon>Metazoa</taxon>
        <taxon>Ecdysozoa</taxon>
        <taxon>Arthropoda</taxon>
        <taxon>Hexapoda</taxon>
        <taxon>Insecta</taxon>
        <taxon>Pterygota</taxon>
        <taxon>Neoptera</taxon>
        <taxon>Endopterygota</taxon>
        <taxon>Coleoptera</taxon>
        <taxon>Polyphaga</taxon>
        <taxon>Cucujiformia</taxon>
        <taxon>Chrysomeloidea</taxon>
        <taxon>Chrysomelidae</taxon>
        <taxon>Bruchinae</taxon>
        <taxon>Bruchini</taxon>
        <taxon>Callosobruchus</taxon>
    </lineage>
</organism>
<evidence type="ECO:0000259" key="10">
    <source>
        <dbReference type="Pfam" id="PF01431"/>
    </source>
</evidence>
<accession>A0A653BZ13</accession>
<evidence type="ECO:0000256" key="5">
    <source>
        <dbReference type="ARBA" id="ARBA00022723"/>
    </source>
</evidence>
<dbReference type="Gene3D" id="3.40.390.10">
    <property type="entry name" value="Collagenase (Catalytic Domain)"/>
    <property type="match status" value="1"/>
</dbReference>
<feature type="domain" description="Peptidase M13 N-terminal" evidence="11">
    <location>
        <begin position="189"/>
        <end position="595"/>
    </location>
</feature>
<evidence type="ECO:0000256" key="1">
    <source>
        <dbReference type="ARBA" id="ARBA00001947"/>
    </source>
</evidence>
<feature type="domain" description="Peptidase M13 C-terminal" evidence="10">
    <location>
        <begin position="654"/>
        <end position="858"/>
    </location>
</feature>
<dbReference type="PROSITE" id="PS51885">
    <property type="entry name" value="NEPRILYSIN"/>
    <property type="match status" value="1"/>
</dbReference>
<dbReference type="GO" id="GO:0016485">
    <property type="term" value="P:protein processing"/>
    <property type="evidence" value="ECO:0007669"/>
    <property type="project" value="TreeGrafter"/>
</dbReference>
<reference evidence="12 13" key="1">
    <citation type="submission" date="2019-01" db="EMBL/GenBank/DDBJ databases">
        <authorList>
            <person name="Sayadi A."/>
        </authorList>
    </citation>
    <scope>NUCLEOTIDE SEQUENCE [LARGE SCALE GENOMIC DNA]</scope>
</reference>
<feature type="chain" id="PRO_5024981980" description="Peptidase M13 C-terminal domain-containing protein" evidence="9">
    <location>
        <begin position="18"/>
        <end position="861"/>
    </location>
</feature>
<dbReference type="EMBL" id="CAACVG010006393">
    <property type="protein sequence ID" value="VEN40187.1"/>
    <property type="molecule type" value="Genomic_DNA"/>
</dbReference>
<evidence type="ECO:0000259" key="11">
    <source>
        <dbReference type="Pfam" id="PF05649"/>
    </source>
</evidence>
<dbReference type="Gene3D" id="1.10.1380.10">
    <property type="entry name" value="Neutral endopeptidase , domain2"/>
    <property type="match status" value="1"/>
</dbReference>
<dbReference type="GO" id="GO:0005886">
    <property type="term" value="C:plasma membrane"/>
    <property type="evidence" value="ECO:0007669"/>
    <property type="project" value="UniProtKB-SubCell"/>
</dbReference>
<dbReference type="InterPro" id="IPR042089">
    <property type="entry name" value="Peptidase_M13_dom_2"/>
</dbReference>
<dbReference type="Pfam" id="PF01431">
    <property type="entry name" value="Peptidase_M13"/>
    <property type="match status" value="1"/>
</dbReference>
<dbReference type="InterPro" id="IPR008753">
    <property type="entry name" value="Peptidase_M13_N"/>
</dbReference>
<keyword evidence="6" id="KW-0378">Hydrolase</keyword>
<protein>
    <recommendedName>
        <fullName evidence="14">Peptidase M13 C-terminal domain-containing protein</fullName>
    </recommendedName>
</protein>
<evidence type="ECO:0000313" key="13">
    <source>
        <dbReference type="Proteomes" id="UP000410492"/>
    </source>
</evidence>
<dbReference type="AlphaFoldDB" id="A0A653BZ13"/>
<keyword evidence="4" id="KW-0645">Protease</keyword>
<dbReference type="GO" id="GO:0004222">
    <property type="term" value="F:metalloendopeptidase activity"/>
    <property type="evidence" value="ECO:0007669"/>
    <property type="project" value="InterPro"/>
</dbReference>
<feature type="signal peptide" evidence="9">
    <location>
        <begin position="1"/>
        <end position="17"/>
    </location>
</feature>
<keyword evidence="7" id="KW-0862">Zinc</keyword>
<evidence type="ECO:0000256" key="3">
    <source>
        <dbReference type="ARBA" id="ARBA00007357"/>
    </source>
</evidence>
<dbReference type="PANTHER" id="PTHR11733:SF238">
    <property type="entry name" value="FI07649P-RELATED"/>
    <property type="match status" value="1"/>
</dbReference>
<dbReference type="GO" id="GO:0046872">
    <property type="term" value="F:metal ion binding"/>
    <property type="evidence" value="ECO:0007669"/>
    <property type="project" value="UniProtKB-KW"/>
</dbReference>
<evidence type="ECO:0008006" key="14">
    <source>
        <dbReference type="Google" id="ProtNLM"/>
    </source>
</evidence>
<comment type="subcellular location">
    <subcellularLocation>
        <location evidence="2">Cell membrane</location>
        <topology evidence="2">Single-pass type II membrane protein</topology>
    </subcellularLocation>
</comment>
<dbReference type="SUPFAM" id="SSF55486">
    <property type="entry name" value="Metalloproteases ('zincins'), catalytic domain"/>
    <property type="match status" value="1"/>
</dbReference>